<protein>
    <recommendedName>
        <fullName evidence="3">Phage tail protein</fullName>
    </recommendedName>
</protein>
<organism evidence="1 2">
    <name type="scientific">Deefgea piscis</name>
    <dbReference type="NCBI Taxonomy" id="2739061"/>
    <lineage>
        <taxon>Bacteria</taxon>
        <taxon>Pseudomonadati</taxon>
        <taxon>Pseudomonadota</taxon>
        <taxon>Betaproteobacteria</taxon>
        <taxon>Neisseriales</taxon>
        <taxon>Chitinibacteraceae</taxon>
        <taxon>Deefgea</taxon>
    </lineage>
</organism>
<dbReference type="Gene3D" id="4.10.410.40">
    <property type="match status" value="1"/>
</dbReference>
<name>A0A6M8SQA7_9NEIS</name>
<dbReference type="AlphaFoldDB" id="A0A6M8SQA7"/>
<dbReference type="Pfam" id="PF08813">
    <property type="entry name" value="Phage_tail_3"/>
    <property type="match status" value="1"/>
</dbReference>
<evidence type="ECO:0000313" key="2">
    <source>
        <dbReference type="Proteomes" id="UP000504844"/>
    </source>
</evidence>
<dbReference type="RefSeq" id="WP_173533985.1">
    <property type="nucleotide sequence ID" value="NZ_CP054143.1"/>
</dbReference>
<sequence>MADIYVPAGSKIFIQSAITAAQNVTALTIGKPSVATAQTTAPANGDYIAFSNMVGPSQLNDGLVKAANINGAAKTFELKDQDTTGYSALVSGQMQIVTLGTELTTASEFSFSGGAQQFAEYKVLSETTKRKIPTETDGIETQVKVLWDPMDPVQMRLRQASDTRQKLAMKIQYPNGLEMLFFGYIGFSGTPEGSGSEVHTSTVSITQASAPRYTK</sequence>
<gene>
    <name evidence="1" type="ORF">HQN60_12630</name>
</gene>
<dbReference type="Proteomes" id="UP000504844">
    <property type="component" value="Chromosome"/>
</dbReference>
<evidence type="ECO:0008006" key="3">
    <source>
        <dbReference type="Google" id="ProtNLM"/>
    </source>
</evidence>
<dbReference type="KEGG" id="dee:HQN60_12630"/>
<reference evidence="1 2" key="1">
    <citation type="submission" date="2020-05" db="EMBL/GenBank/DDBJ databases">
        <title>Complete genome sequence of Deefgea sp. D17.</title>
        <authorList>
            <person name="Bae J.-W."/>
            <person name="Han J.E."/>
        </authorList>
    </citation>
    <scope>NUCLEOTIDE SEQUENCE [LARGE SCALE GENOMIC DNA]</scope>
    <source>
        <strain evidence="1 2">D17</strain>
    </source>
</reference>
<dbReference type="EMBL" id="CP054143">
    <property type="protein sequence ID" value="QKJ67483.1"/>
    <property type="molecule type" value="Genomic_DNA"/>
</dbReference>
<evidence type="ECO:0000313" key="1">
    <source>
        <dbReference type="EMBL" id="QKJ67483.1"/>
    </source>
</evidence>
<keyword evidence="2" id="KW-1185">Reference proteome</keyword>
<dbReference type="InterPro" id="IPR014918">
    <property type="entry name" value="Phage_tail_3"/>
</dbReference>
<accession>A0A6M8SQA7</accession>
<proteinExistence type="predicted"/>